<dbReference type="Proteomes" id="UP000011778">
    <property type="component" value="Unassembled WGS sequence"/>
</dbReference>
<gene>
    <name evidence="1" type="ORF">LEP1GSC150_4131</name>
</gene>
<comment type="caution">
    <text evidence="1">The sequence shown here is derived from an EMBL/GenBank/DDBJ whole genome shotgun (WGS) entry which is preliminary data.</text>
</comment>
<organism evidence="1 2">
    <name type="scientific">Leptospira interrogans serovar Copenhageni str. LT2050</name>
    <dbReference type="NCBI Taxonomy" id="1001598"/>
    <lineage>
        <taxon>Bacteria</taxon>
        <taxon>Pseudomonadati</taxon>
        <taxon>Spirochaetota</taxon>
        <taxon>Spirochaetia</taxon>
        <taxon>Leptospirales</taxon>
        <taxon>Leptospiraceae</taxon>
        <taxon>Leptospira</taxon>
    </lineage>
</organism>
<proteinExistence type="predicted"/>
<dbReference type="EMBL" id="AFMD02000223">
    <property type="protein sequence ID" value="EMG22336.1"/>
    <property type="molecule type" value="Genomic_DNA"/>
</dbReference>
<accession>M3HWS4</accession>
<feature type="non-terminal residue" evidence="1">
    <location>
        <position position="1"/>
    </location>
</feature>
<evidence type="ECO:0000313" key="2">
    <source>
        <dbReference type="Proteomes" id="UP000011778"/>
    </source>
</evidence>
<dbReference type="AlphaFoldDB" id="M3HWS4"/>
<sequence length="38" mass="4575">FLSYTTRKENGRKWILFKEKIGNGQKETKVDAEAVRWF</sequence>
<evidence type="ECO:0000313" key="1">
    <source>
        <dbReference type="EMBL" id="EMG22336.1"/>
    </source>
</evidence>
<protein>
    <submittedName>
        <fullName evidence="1">Uncharacterized protein</fullName>
    </submittedName>
</protein>
<name>M3HWS4_LEPIT</name>
<reference evidence="1 2" key="1">
    <citation type="submission" date="2013-02" db="EMBL/GenBank/DDBJ databases">
        <authorList>
            <person name="Harkins D.M."/>
            <person name="Durkin A.S."/>
            <person name="Brinkac L.M."/>
            <person name="Haft D.H."/>
            <person name="Selengut J.D."/>
            <person name="Sanka R."/>
            <person name="DePew J."/>
            <person name="Purushe J."/>
            <person name="Tulsiani S.M."/>
            <person name="Graham G.C."/>
            <person name="Burns M.-A."/>
            <person name="Dohnt M.F."/>
            <person name="Smythe L.D."/>
            <person name="McKay D.B."/>
            <person name="Craig S.B."/>
            <person name="Vinetz J.M."/>
            <person name="Sutton G.G."/>
            <person name="Nierman W.C."/>
            <person name="Fouts D.E."/>
        </authorList>
    </citation>
    <scope>NUCLEOTIDE SEQUENCE [LARGE SCALE GENOMIC DNA]</scope>
    <source>
        <strain evidence="1 2">LT2050</strain>
    </source>
</reference>